<name>A0A4Z0GLM5_9BACL</name>
<dbReference type="Gene3D" id="3.30.1240.10">
    <property type="match status" value="1"/>
</dbReference>
<dbReference type="SFLD" id="SFLDS00003">
    <property type="entry name" value="Haloacid_Dehalogenase"/>
    <property type="match status" value="1"/>
</dbReference>
<dbReference type="SFLD" id="SFLDG01140">
    <property type="entry name" value="C2.B:_Phosphomannomutase_and_P"/>
    <property type="match status" value="1"/>
</dbReference>
<dbReference type="RefSeq" id="WP_135348881.1">
    <property type="nucleotide sequence ID" value="NZ_SRJD01000012.1"/>
</dbReference>
<comment type="caution">
    <text evidence="1">The sequence shown here is derived from an EMBL/GenBank/DDBJ whole genome shotgun (WGS) entry which is preliminary data.</text>
</comment>
<dbReference type="GO" id="GO:0016791">
    <property type="term" value="F:phosphatase activity"/>
    <property type="evidence" value="ECO:0007669"/>
    <property type="project" value="TreeGrafter"/>
</dbReference>
<dbReference type="AlphaFoldDB" id="A0A4Z0GLM5"/>
<evidence type="ECO:0000313" key="1">
    <source>
        <dbReference type="EMBL" id="TGA97671.1"/>
    </source>
</evidence>
<dbReference type="InterPro" id="IPR000150">
    <property type="entry name" value="Cof"/>
</dbReference>
<gene>
    <name evidence="1" type="ORF">E4665_11250</name>
</gene>
<sequence length="256" mass="28818">MEIRMIVTDLDDTLLNHQKMISDYTADILNRCHQKGIGLAFATARPERTLQLFQRKIKCDYVISNNGATLSHNGKNIYNQNISRQMTNELLSDLISAEDITCITVEAGDCLYTTYEGTSWEEEWKPVYNDFKTKLKFDTPKISVECRNGETLQSILKKYPRLRLVSNYGEDWYQIVSQNASKVNGIAAILKETHLSFSSVAAFGNDFNDIEMLQKCGTGVAVSNGIDRAKRAANFICDSNEDNGVARWIAAHVIGQ</sequence>
<keyword evidence="2" id="KW-1185">Reference proteome</keyword>
<organism evidence="1 2">
    <name type="scientific">Sporolactobacillus shoreae</name>
    <dbReference type="NCBI Taxonomy" id="1465501"/>
    <lineage>
        <taxon>Bacteria</taxon>
        <taxon>Bacillati</taxon>
        <taxon>Bacillota</taxon>
        <taxon>Bacilli</taxon>
        <taxon>Bacillales</taxon>
        <taxon>Sporolactobacillaceae</taxon>
        <taxon>Sporolactobacillus</taxon>
    </lineage>
</organism>
<dbReference type="EMBL" id="SRJD01000012">
    <property type="protein sequence ID" value="TGA97671.1"/>
    <property type="molecule type" value="Genomic_DNA"/>
</dbReference>
<dbReference type="NCBIfam" id="TIGR01484">
    <property type="entry name" value="HAD-SF-IIB"/>
    <property type="match status" value="1"/>
</dbReference>
<dbReference type="InterPro" id="IPR036412">
    <property type="entry name" value="HAD-like_sf"/>
</dbReference>
<dbReference type="PANTHER" id="PTHR10000:SF8">
    <property type="entry name" value="HAD SUPERFAMILY HYDROLASE-LIKE, TYPE 3"/>
    <property type="match status" value="1"/>
</dbReference>
<dbReference type="OrthoDB" id="9781413at2"/>
<dbReference type="Pfam" id="PF08282">
    <property type="entry name" value="Hydrolase_3"/>
    <property type="match status" value="1"/>
</dbReference>
<evidence type="ECO:0000313" key="2">
    <source>
        <dbReference type="Proteomes" id="UP000298347"/>
    </source>
</evidence>
<proteinExistence type="predicted"/>
<dbReference type="Proteomes" id="UP000298347">
    <property type="component" value="Unassembled WGS sequence"/>
</dbReference>
<keyword evidence="1" id="KW-0378">Hydrolase</keyword>
<dbReference type="SUPFAM" id="SSF56784">
    <property type="entry name" value="HAD-like"/>
    <property type="match status" value="1"/>
</dbReference>
<dbReference type="NCBIfam" id="TIGR00099">
    <property type="entry name" value="Cof-subfamily"/>
    <property type="match status" value="1"/>
</dbReference>
<reference evidence="1 2" key="1">
    <citation type="journal article" date="2015" name="Int. J. Syst. Evol. Microbiol.">
        <title>Sporolactobacillus shoreae sp. nov. and Sporolactobacillus spathodeae sp. nov., two spore-forming lactic acid bacteria isolated from tree barks in Thailand.</title>
        <authorList>
            <person name="Thamacharoensuk T."/>
            <person name="Kitahara M."/>
            <person name="Ohkuma M."/>
            <person name="Thongchul N."/>
            <person name="Tanasupawat S."/>
        </authorList>
    </citation>
    <scope>NUCLEOTIDE SEQUENCE [LARGE SCALE GENOMIC DNA]</scope>
    <source>
        <strain evidence="1 2">BK92</strain>
    </source>
</reference>
<dbReference type="GO" id="GO:0005829">
    <property type="term" value="C:cytosol"/>
    <property type="evidence" value="ECO:0007669"/>
    <property type="project" value="TreeGrafter"/>
</dbReference>
<protein>
    <submittedName>
        <fullName evidence="1">HAD family hydrolase</fullName>
    </submittedName>
</protein>
<dbReference type="GO" id="GO:0000287">
    <property type="term" value="F:magnesium ion binding"/>
    <property type="evidence" value="ECO:0007669"/>
    <property type="project" value="TreeGrafter"/>
</dbReference>
<dbReference type="Gene3D" id="3.40.50.1000">
    <property type="entry name" value="HAD superfamily/HAD-like"/>
    <property type="match status" value="1"/>
</dbReference>
<accession>A0A4Z0GLM5</accession>
<dbReference type="InterPro" id="IPR006379">
    <property type="entry name" value="HAD-SF_hydro_IIB"/>
</dbReference>
<dbReference type="InterPro" id="IPR023214">
    <property type="entry name" value="HAD_sf"/>
</dbReference>
<dbReference type="PANTHER" id="PTHR10000">
    <property type="entry name" value="PHOSPHOSERINE PHOSPHATASE"/>
    <property type="match status" value="1"/>
</dbReference>